<protein>
    <submittedName>
        <fullName evidence="12">RNA-binding region RNP-1 domain-containing protein</fullName>
    </submittedName>
</protein>
<dbReference type="PROSITE" id="PS50102">
    <property type="entry name" value="RRM"/>
    <property type="match status" value="1"/>
</dbReference>
<dbReference type="InterPro" id="IPR035979">
    <property type="entry name" value="RBD_domain_sf"/>
</dbReference>
<dbReference type="SUPFAM" id="SSF47923">
    <property type="entry name" value="Ypt/Rab-GAP domain of gyp1p"/>
    <property type="match status" value="1"/>
</dbReference>
<feature type="compositionally biased region" description="Polar residues" evidence="9">
    <location>
        <begin position="448"/>
        <end position="458"/>
    </location>
</feature>
<keyword evidence="6" id="KW-0968">Cytoplasmic vesicle</keyword>
<dbReference type="Pfam" id="PF00076">
    <property type="entry name" value="RRM_1"/>
    <property type="match status" value="1"/>
</dbReference>
<keyword evidence="3 8" id="KW-0694">RNA-binding</keyword>
<keyword evidence="4" id="KW-0770">Synapse</keyword>
<reference evidence="12 13" key="1">
    <citation type="journal article" date="2013" name="Curr. Biol.">
        <title>The Genome of the Foraminiferan Reticulomyxa filosa.</title>
        <authorList>
            <person name="Glockner G."/>
            <person name="Hulsmann N."/>
            <person name="Schleicher M."/>
            <person name="Noegel A.A."/>
            <person name="Eichinger L."/>
            <person name="Gallinger C."/>
            <person name="Pawlowski J."/>
            <person name="Sierra R."/>
            <person name="Euteneuer U."/>
            <person name="Pillet L."/>
            <person name="Moustafa A."/>
            <person name="Platzer M."/>
            <person name="Groth M."/>
            <person name="Szafranski K."/>
            <person name="Schliwa M."/>
        </authorList>
    </citation>
    <scope>NUCLEOTIDE SEQUENCE [LARGE SCALE GENOMIC DNA]</scope>
</reference>
<keyword evidence="10" id="KW-0732">Signal</keyword>
<dbReference type="SMART" id="SM00360">
    <property type="entry name" value="RRM"/>
    <property type="match status" value="1"/>
</dbReference>
<evidence type="ECO:0000256" key="3">
    <source>
        <dbReference type="ARBA" id="ARBA00022884"/>
    </source>
</evidence>
<feature type="signal peptide" evidence="10">
    <location>
        <begin position="1"/>
        <end position="21"/>
    </location>
</feature>
<sequence length="811" mass="92543">FFFFRFFFFFFLLLVVKHVTEFKIPIEKILAEGLATLYVNYLNEETLLRLVDTFCVEGYKVLFRVGVALLINAEEALLEAKQQRKMNLIACMYMRATNKKKKRDMSQFRDTLIEKSKKLCPSELYDLAKEAKFSRSRFAKLESLHKETLLPSTRCEEEVARRWPSWNPDWPKQSNILKHKADFLLLWVWLPPHCHIGDFQMLFNTDQDGYQLSTLYQKCSGRQNLLVLIKTTTGESFGFHVSSLHDAPQNRRYIDMQILAFLLEYPNDDLAARQVDPLSSVSSTNKELFDNPGYLIPSISSPIVTVSANFIAPSASPIVTADDVLVKQSSDERAKDKTVSFLVQSQDPKSDDDDDMVDDFVKVDVSTSKQSEVISLESSSDNNIIVNINNNNNNNNGNTMEKKKTEEPNTEKEVITDTIVSDPINDNGNDNKMEQTESNTNPNPNPNKTAESSNDNCSLVPSVPQPKTLRMVSIEEQYTDEEFALFKYHGTKSQMRKISSRIVSPSQQHVNTDETSVGCSLHDVETNKTDKKKEQTEVLGSAVPRFDLSSVPESHVSSTADPPPNCDEKKENDQGHNQDKSNCQKKRRSGVPKLHENDKHKTTVIFANRDYLAIGDGDINAIYLDKNLNNGISRKCAALRCPRLVDNPTGDFQVSYVEVWCVEYHHDCCFENEQHSTDTEQQPIQNKIENKSKQENKKIKTIKSDTSNNQLNTRKRKHPSGSTKLVVKNIPFEANRKELRQLFSAYAKMKSLRLPQKVTGGHRGFCFIEFETSKEAENAMDALRSTHFYGRHLVIDWANEDPQNTKKQRLV</sequence>
<accession>X6MC88</accession>
<evidence type="ECO:0000256" key="6">
    <source>
        <dbReference type="ARBA" id="ARBA00023329"/>
    </source>
</evidence>
<dbReference type="InterPro" id="IPR012677">
    <property type="entry name" value="Nucleotide-bd_a/b_plait_sf"/>
</dbReference>
<dbReference type="Gene3D" id="1.10.472.80">
    <property type="entry name" value="Ypt/Rab-GAP domain of gyp1p, domain 3"/>
    <property type="match status" value="1"/>
</dbReference>
<evidence type="ECO:0000256" key="7">
    <source>
        <dbReference type="ARBA" id="ARBA00034103"/>
    </source>
</evidence>
<evidence type="ECO:0000313" key="12">
    <source>
        <dbReference type="EMBL" id="ETO11469.1"/>
    </source>
</evidence>
<dbReference type="SMART" id="SM00584">
    <property type="entry name" value="TLDc"/>
    <property type="match status" value="1"/>
</dbReference>
<feature type="chain" id="PRO_5004975646" evidence="10">
    <location>
        <begin position="22"/>
        <end position="811"/>
    </location>
</feature>
<keyword evidence="13" id="KW-1185">Reference proteome</keyword>
<evidence type="ECO:0000256" key="8">
    <source>
        <dbReference type="PROSITE-ProRule" id="PRU00176"/>
    </source>
</evidence>
<feature type="compositionally biased region" description="Low complexity" evidence="9">
    <location>
        <begin position="385"/>
        <end position="399"/>
    </location>
</feature>
<gene>
    <name evidence="12" type="ORF">RFI_25907</name>
</gene>
<evidence type="ECO:0000259" key="11">
    <source>
        <dbReference type="PROSITE" id="PS50102"/>
    </source>
</evidence>
<keyword evidence="5" id="KW-0472">Membrane</keyword>
<dbReference type="PANTHER" id="PTHR10352">
    <property type="entry name" value="EUKARYOTIC TRANSLATION INITIATION FACTOR 3 SUBUNIT G"/>
    <property type="match status" value="1"/>
</dbReference>
<feature type="non-terminal residue" evidence="12">
    <location>
        <position position="1"/>
    </location>
</feature>
<evidence type="ECO:0000313" key="13">
    <source>
        <dbReference type="Proteomes" id="UP000023152"/>
    </source>
</evidence>
<dbReference type="GO" id="GO:0003723">
    <property type="term" value="F:RNA binding"/>
    <property type="evidence" value="ECO:0007669"/>
    <property type="project" value="UniProtKB-UniRule"/>
</dbReference>
<dbReference type="InterPro" id="IPR000195">
    <property type="entry name" value="Rab-GAP-TBC_dom"/>
</dbReference>
<evidence type="ECO:0000256" key="10">
    <source>
        <dbReference type="SAM" id="SignalP"/>
    </source>
</evidence>
<evidence type="ECO:0000256" key="1">
    <source>
        <dbReference type="ARBA" id="ARBA00004156"/>
    </source>
</evidence>
<proteinExistence type="predicted"/>
<feature type="region of interest" description="Disordered" evidence="9">
    <location>
        <begin position="385"/>
        <end position="458"/>
    </location>
</feature>
<dbReference type="InterPro" id="IPR035969">
    <property type="entry name" value="Rab-GAP_TBC_sf"/>
</dbReference>
<dbReference type="GO" id="GO:0012505">
    <property type="term" value="C:endomembrane system"/>
    <property type="evidence" value="ECO:0007669"/>
    <property type="project" value="UniProtKB-SubCell"/>
</dbReference>
<feature type="compositionally biased region" description="Polar residues" evidence="9">
    <location>
        <begin position="501"/>
        <end position="518"/>
    </location>
</feature>
<evidence type="ECO:0000256" key="4">
    <source>
        <dbReference type="ARBA" id="ARBA00023018"/>
    </source>
</evidence>
<dbReference type="Pfam" id="PF00566">
    <property type="entry name" value="RabGAP-TBC"/>
    <property type="match status" value="1"/>
</dbReference>
<feature type="compositionally biased region" description="Basic and acidic residues" evidence="9">
    <location>
        <begin position="566"/>
        <end position="579"/>
    </location>
</feature>
<feature type="compositionally biased region" description="Polar residues" evidence="9">
    <location>
        <begin position="551"/>
        <end position="560"/>
    </location>
</feature>
<dbReference type="OrthoDB" id="26679at2759"/>
<evidence type="ECO:0000256" key="9">
    <source>
        <dbReference type="SAM" id="MobiDB-lite"/>
    </source>
</evidence>
<feature type="compositionally biased region" description="Basic and acidic residues" evidence="9">
    <location>
        <begin position="400"/>
        <end position="415"/>
    </location>
</feature>
<dbReference type="SUPFAM" id="SSF54928">
    <property type="entry name" value="RNA-binding domain, RBD"/>
    <property type="match status" value="1"/>
</dbReference>
<dbReference type="Proteomes" id="UP000023152">
    <property type="component" value="Unassembled WGS sequence"/>
</dbReference>
<dbReference type="InterPro" id="IPR006571">
    <property type="entry name" value="TLDc_dom"/>
</dbReference>
<dbReference type="InterPro" id="IPR000504">
    <property type="entry name" value="RRM_dom"/>
</dbReference>
<evidence type="ECO:0000256" key="2">
    <source>
        <dbReference type="ARBA" id="ARBA00004184"/>
    </source>
</evidence>
<feature type="region of interest" description="Disordered" evidence="9">
    <location>
        <begin position="501"/>
        <end position="596"/>
    </location>
</feature>
<dbReference type="Pfam" id="PF07534">
    <property type="entry name" value="TLD"/>
    <property type="match status" value="2"/>
</dbReference>
<feature type="compositionally biased region" description="Basic and acidic residues" evidence="9">
    <location>
        <begin position="688"/>
        <end position="697"/>
    </location>
</feature>
<dbReference type="CDD" id="cd12320">
    <property type="entry name" value="RRM6_RBM19_RRM5_MRD1"/>
    <property type="match status" value="1"/>
</dbReference>
<organism evidence="12 13">
    <name type="scientific">Reticulomyxa filosa</name>
    <dbReference type="NCBI Taxonomy" id="46433"/>
    <lineage>
        <taxon>Eukaryota</taxon>
        <taxon>Sar</taxon>
        <taxon>Rhizaria</taxon>
        <taxon>Retaria</taxon>
        <taxon>Foraminifera</taxon>
        <taxon>Monothalamids</taxon>
        <taxon>Reticulomyxidae</taxon>
        <taxon>Reticulomyxa</taxon>
    </lineage>
</organism>
<comment type="caution">
    <text evidence="12">The sequence shown here is derived from an EMBL/GenBank/DDBJ whole genome shotgun (WGS) entry which is preliminary data.</text>
</comment>
<dbReference type="Gene3D" id="3.30.70.330">
    <property type="match status" value="1"/>
</dbReference>
<dbReference type="GO" id="GO:0030659">
    <property type="term" value="C:cytoplasmic vesicle membrane"/>
    <property type="evidence" value="ECO:0007669"/>
    <property type="project" value="UniProtKB-SubCell"/>
</dbReference>
<comment type="subcellular location">
    <subcellularLocation>
        <location evidence="1">Cytoplasmic vesicle membrane</location>
    </subcellularLocation>
    <subcellularLocation>
        <location evidence="2">Endomembrane system</location>
        <topology evidence="2">Peripheral membrane protein</topology>
    </subcellularLocation>
    <subcellularLocation>
        <location evidence="7">Synapse</location>
    </subcellularLocation>
</comment>
<dbReference type="EMBL" id="ASPP01022438">
    <property type="protein sequence ID" value="ETO11469.1"/>
    <property type="molecule type" value="Genomic_DNA"/>
</dbReference>
<name>X6MC88_RETFI</name>
<feature type="compositionally biased region" description="Basic and acidic residues" evidence="9">
    <location>
        <begin position="522"/>
        <end position="536"/>
    </location>
</feature>
<dbReference type="AlphaFoldDB" id="X6MC88"/>
<feature type="region of interest" description="Disordered" evidence="9">
    <location>
        <begin position="675"/>
        <end position="697"/>
    </location>
</feature>
<feature type="domain" description="RRM" evidence="11">
    <location>
        <begin position="723"/>
        <end position="800"/>
    </location>
</feature>
<evidence type="ECO:0000256" key="5">
    <source>
        <dbReference type="ARBA" id="ARBA00023136"/>
    </source>
</evidence>